<organism evidence="2 3">
    <name type="scientific">Agromyces rhizosphaerae</name>
    <dbReference type="NCBI Taxonomy" id="88374"/>
    <lineage>
        <taxon>Bacteria</taxon>
        <taxon>Bacillati</taxon>
        <taxon>Actinomycetota</taxon>
        <taxon>Actinomycetes</taxon>
        <taxon>Micrococcales</taxon>
        <taxon>Microbacteriaceae</taxon>
        <taxon>Agromyces</taxon>
    </lineage>
</organism>
<gene>
    <name evidence="2" type="ORF">ARHIZOSPH14_17990</name>
</gene>
<dbReference type="EMBL" id="BSDP01000001">
    <property type="protein sequence ID" value="GLI27557.1"/>
    <property type="molecule type" value="Genomic_DNA"/>
</dbReference>
<comment type="caution">
    <text evidence="2">The sequence shown here is derived from an EMBL/GenBank/DDBJ whole genome shotgun (WGS) entry which is preliminary data.</text>
</comment>
<dbReference type="Pfam" id="PF04087">
    <property type="entry name" value="DUF389"/>
    <property type="match status" value="1"/>
</dbReference>
<feature type="transmembrane region" description="Helical" evidence="1">
    <location>
        <begin position="216"/>
        <end position="237"/>
    </location>
</feature>
<feature type="transmembrane region" description="Helical" evidence="1">
    <location>
        <begin position="75"/>
        <end position="95"/>
    </location>
</feature>
<feature type="transmembrane region" description="Helical" evidence="1">
    <location>
        <begin position="19"/>
        <end position="36"/>
    </location>
</feature>
<dbReference type="InterPro" id="IPR005240">
    <property type="entry name" value="DUF389"/>
</dbReference>
<feature type="transmembrane region" description="Helical" evidence="1">
    <location>
        <begin position="140"/>
        <end position="161"/>
    </location>
</feature>
<feature type="transmembrane region" description="Helical" evidence="1">
    <location>
        <begin position="42"/>
        <end position="63"/>
    </location>
</feature>
<feature type="transmembrane region" description="Helical" evidence="1">
    <location>
        <begin position="173"/>
        <end position="195"/>
    </location>
</feature>
<accession>A0A9W6FRD7</accession>
<feature type="transmembrane region" description="Helical" evidence="1">
    <location>
        <begin position="115"/>
        <end position="133"/>
    </location>
</feature>
<evidence type="ECO:0000313" key="2">
    <source>
        <dbReference type="EMBL" id="GLI27557.1"/>
    </source>
</evidence>
<evidence type="ECO:0000256" key="1">
    <source>
        <dbReference type="SAM" id="Phobius"/>
    </source>
</evidence>
<dbReference type="Proteomes" id="UP001144396">
    <property type="component" value="Unassembled WGS sequence"/>
</dbReference>
<keyword evidence="1" id="KW-1133">Transmembrane helix</keyword>
<protein>
    <submittedName>
        <fullName evidence="2">Membrane protein</fullName>
    </submittedName>
</protein>
<evidence type="ECO:0000313" key="3">
    <source>
        <dbReference type="Proteomes" id="UP001144396"/>
    </source>
</evidence>
<keyword evidence="1" id="KW-0812">Transmembrane</keyword>
<dbReference type="PANTHER" id="PTHR20992:SF9">
    <property type="entry name" value="AT15442P-RELATED"/>
    <property type="match status" value="1"/>
</dbReference>
<reference evidence="2" key="1">
    <citation type="submission" date="2022-12" db="EMBL/GenBank/DDBJ databases">
        <title>Reference genome sequencing for broad-spectrum identification of bacterial and archaeal isolates by mass spectrometry.</title>
        <authorList>
            <person name="Sekiguchi Y."/>
            <person name="Tourlousse D.M."/>
        </authorList>
    </citation>
    <scope>NUCLEOTIDE SEQUENCE</scope>
    <source>
        <strain evidence="2">14</strain>
    </source>
</reference>
<name>A0A9W6FRD7_9MICO</name>
<dbReference type="PANTHER" id="PTHR20992">
    <property type="entry name" value="AT15442P-RELATED"/>
    <property type="match status" value="1"/>
</dbReference>
<sequence length="317" mass="33342">MRDAVFFAGPERQRKVSRYWILLVLSSIISAAGIVADSTATVIGAMIVAPLMLPIQGVMLASVLGDRLNLRRSMLLLIGGAVVAVGIGFLLGLVMVYDIDATNNAQVAARSSPGLVDLLAALATGAVGSIALVRRDISDTLPGVAIAISLVPPLSVVGVTLESGAWNDAFGSFVLFLTNVSAMIGTGMFVMSIYGRSRVGANARVDAVRSRSRRSTIIVLSTMGAAILVILTLSGLVKLQDNLLASQVQHELQQWAHPAGWIVTSVTWHNDTLVAQVEGPSPAPDTDDLQQAFDDAGIDTTHISVRLVEGTSVDFDD</sequence>
<keyword evidence="3" id="KW-1185">Reference proteome</keyword>
<dbReference type="AlphaFoldDB" id="A0A9W6FRD7"/>
<proteinExistence type="predicted"/>
<keyword evidence="1" id="KW-0472">Membrane</keyword>